<dbReference type="Proteomes" id="UP000636800">
    <property type="component" value="Chromosome 2"/>
</dbReference>
<reference evidence="6 7" key="1">
    <citation type="journal article" date="2020" name="Nat. Food">
        <title>A phased Vanilla planifolia genome enables genetic improvement of flavour and production.</title>
        <authorList>
            <person name="Hasing T."/>
            <person name="Tang H."/>
            <person name="Brym M."/>
            <person name="Khazi F."/>
            <person name="Huang T."/>
            <person name="Chambers A.H."/>
        </authorList>
    </citation>
    <scope>NUCLEOTIDE SEQUENCE [LARGE SCALE GENOMIC DNA]</scope>
    <source>
        <tissue evidence="6">Leaf</tissue>
    </source>
</reference>
<evidence type="ECO:0000313" key="6">
    <source>
        <dbReference type="EMBL" id="KAG0492720.1"/>
    </source>
</evidence>
<accession>A0A835RQU7</accession>
<feature type="region of interest" description="Disordered" evidence="4">
    <location>
        <begin position="1"/>
        <end position="20"/>
    </location>
</feature>
<name>A0A835RQU7_VANPL</name>
<organism evidence="6 7">
    <name type="scientific">Vanilla planifolia</name>
    <name type="common">Vanilla</name>
    <dbReference type="NCBI Taxonomy" id="51239"/>
    <lineage>
        <taxon>Eukaryota</taxon>
        <taxon>Viridiplantae</taxon>
        <taxon>Streptophyta</taxon>
        <taxon>Embryophyta</taxon>
        <taxon>Tracheophyta</taxon>
        <taxon>Spermatophyta</taxon>
        <taxon>Magnoliopsida</taxon>
        <taxon>Liliopsida</taxon>
        <taxon>Asparagales</taxon>
        <taxon>Orchidaceae</taxon>
        <taxon>Vanilloideae</taxon>
        <taxon>Vanilleae</taxon>
        <taxon>Vanilla</taxon>
    </lineage>
</organism>
<proteinExistence type="inferred from homology"/>
<dbReference type="InterPro" id="IPR007650">
    <property type="entry name" value="Zf-FLZ_dom"/>
</dbReference>
<feature type="domain" description="FLZ-type" evidence="5">
    <location>
        <begin position="232"/>
        <end position="276"/>
    </location>
</feature>
<dbReference type="GO" id="GO:0046872">
    <property type="term" value="F:metal ion binding"/>
    <property type="evidence" value="ECO:0007669"/>
    <property type="project" value="UniProtKB-KW"/>
</dbReference>
<protein>
    <recommendedName>
        <fullName evidence="5">FLZ-type domain-containing protein</fullName>
    </recommendedName>
</protein>
<dbReference type="PANTHER" id="PTHR46443">
    <property type="entry name" value="FCS-LIKE ZINC FINGER 8"/>
    <property type="match status" value="1"/>
</dbReference>
<evidence type="ECO:0000313" key="7">
    <source>
        <dbReference type="Proteomes" id="UP000636800"/>
    </source>
</evidence>
<evidence type="ECO:0000256" key="3">
    <source>
        <dbReference type="PROSITE-ProRule" id="PRU01131"/>
    </source>
</evidence>
<evidence type="ECO:0000256" key="2">
    <source>
        <dbReference type="ARBA" id="ARBA00022723"/>
    </source>
</evidence>
<sequence length="288" mass="31670">MAERSSILHPPSAKNGSPTSSLFSSPKLFVGHPSKGFAEAEVAVSPTSILETKPFSIVANPFFAERHYRKPYWDNGDSTAVGLGIVDALAKENPEKKPYIPRGRTVLFGSKLQIQIPHLQSNSSSPTGSVDSPHTPIEFGVKNKTLQLALHSPAMSGSEVQSSSPKLFTGCLSPREMELSEDYTCVISYGPNPKKTHIFDNYVVESCGNGFTARRMDAVFSPDRDSSYHSDGFLSFCHACNKSLVQGNDIFMYRGERAFCSRECRQLAMISDDDEAPEDCFDDLLDRL</sequence>
<evidence type="ECO:0000259" key="5">
    <source>
        <dbReference type="PROSITE" id="PS51795"/>
    </source>
</evidence>
<keyword evidence="7" id="KW-1185">Reference proteome</keyword>
<dbReference type="InterPro" id="IPR044593">
    <property type="entry name" value="FLZ8/MARD1"/>
</dbReference>
<keyword evidence="2" id="KW-0479">Metal-binding</keyword>
<dbReference type="PANTHER" id="PTHR46443:SF3">
    <property type="entry name" value="PROTEIN MARD1"/>
    <property type="match status" value="1"/>
</dbReference>
<dbReference type="AlphaFoldDB" id="A0A835RQU7"/>
<comment type="caution">
    <text evidence="6">The sequence shown here is derived from an EMBL/GenBank/DDBJ whole genome shotgun (WGS) entry which is preliminary data.</text>
</comment>
<evidence type="ECO:0000256" key="1">
    <source>
        <dbReference type="ARBA" id="ARBA00009374"/>
    </source>
</evidence>
<dbReference type="Pfam" id="PF04570">
    <property type="entry name" value="zf-FLZ"/>
    <property type="match status" value="1"/>
</dbReference>
<dbReference type="EMBL" id="JADCNL010000002">
    <property type="protein sequence ID" value="KAG0492720.1"/>
    <property type="molecule type" value="Genomic_DNA"/>
</dbReference>
<dbReference type="PROSITE" id="PS51795">
    <property type="entry name" value="ZF_FLZ"/>
    <property type="match status" value="1"/>
</dbReference>
<evidence type="ECO:0000256" key="4">
    <source>
        <dbReference type="SAM" id="MobiDB-lite"/>
    </source>
</evidence>
<feature type="zinc finger region" description="FLZ-type" evidence="3">
    <location>
        <begin position="232"/>
        <end position="276"/>
    </location>
</feature>
<comment type="similarity">
    <text evidence="1">Belongs to the FLZ family.</text>
</comment>
<gene>
    <name evidence="6" type="ORF">HPP92_006118</name>
</gene>